<name>A0A2P8EU54_9RHOB</name>
<dbReference type="OrthoDB" id="1550814at2"/>
<reference evidence="1 2" key="1">
    <citation type="submission" date="2018-03" db="EMBL/GenBank/DDBJ databases">
        <title>Genomic Encyclopedia of Archaeal and Bacterial Type Strains, Phase II (KMG-II): from individual species to whole genera.</title>
        <authorList>
            <person name="Goeker M."/>
        </authorList>
    </citation>
    <scope>NUCLEOTIDE SEQUENCE [LARGE SCALE GENOMIC DNA]</scope>
    <source>
        <strain evidence="1 2">DSM 100673</strain>
    </source>
</reference>
<protein>
    <submittedName>
        <fullName evidence="1">Uncharacterized protein</fullName>
    </submittedName>
</protein>
<accession>A0A2P8EU54</accession>
<dbReference type="Proteomes" id="UP000240418">
    <property type="component" value="Unassembled WGS sequence"/>
</dbReference>
<dbReference type="RefSeq" id="WP_106610676.1">
    <property type="nucleotide sequence ID" value="NZ_PYGJ01000036.1"/>
</dbReference>
<gene>
    <name evidence="1" type="ORF">CLV88_1363</name>
</gene>
<proteinExistence type="predicted"/>
<comment type="caution">
    <text evidence="1">The sequence shown here is derived from an EMBL/GenBank/DDBJ whole genome shotgun (WGS) entry which is preliminary data.</text>
</comment>
<keyword evidence="2" id="KW-1185">Reference proteome</keyword>
<dbReference type="EMBL" id="PYGJ01000036">
    <property type="protein sequence ID" value="PSL13001.1"/>
    <property type="molecule type" value="Genomic_DNA"/>
</dbReference>
<evidence type="ECO:0000313" key="1">
    <source>
        <dbReference type="EMBL" id="PSL13001.1"/>
    </source>
</evidence>
<dbReference type="AlphaFoldDB" id="A0A2P8EU54"/>
<sequence length="63" mass="7164">MDKTPTGIAKRGYVMNILVDGTTGMITFELFGWQVPFRPFSERALVVHKPREAFIAMGFNPEF</sequence>
<evidence type="ECO:0000313" key="2">
    <source>
        <dbReference type="Proteomes" id="UP000240418"/>
    </source>
</evidence>
<organism evidence="1 2">
    <name type="scientific">Shimia abyssi</name>
    <dbReference type="NCBI Taxonomy" id="1662395"/>
    <lineage>
        <taxon>Bacteria</taxon>
        <taxon>Pseudomonadati</taxon>
        <taxon>Pseudomonadota</taxon>
        <taxon>Alphaproteobacteria</taxon>
        <taxon>Rhodobacterales</taxon>
        <taxon>Roseobacteraceae</taxon>
    </lineage>
</organism>